<evidence type="ECO:0000313" key="2">
    <source>
        <dbReference type="Proteomes" id="UP000316614"/>
    </source>
</evidence>
<dbReference type="AlphaFoldDB" id="A0A514CMA1"/>
<keyword evidence="2" id="KW-1185">Reference proteome</keyword>
<dbReference type="RefSeq" id="WP_141616140.1">
    <property type="nucleotide sequence ID" value="NZ_CP041253.1"/>
</dbReference>
<dbReference type="KEGG" id="echi:FKX85_18470"/>
<reference evidence="1 2" key="1">
    <citation type="submission" date="2019-06" db="EMBL/GenBank/DDBJ databases">
        <title>Echinicola alkalisoli sp. nov. isolated from saline soil.</title>
        <authorList>
            <person name="Sun J.-Q."/>
            <person name="Xu L."/>
        </authorList>
    </citation>
    <scope>NUCLEOTIDE SEQUENCE [LARGE SCALE GENOMIC DNA]</scope>
    <source>
        <strain evidence="1 2">LN3S3</strain>
    </source>
</reference>
<dbReference type="OrthoDB" id="655382at2"/>
<dbReference type="Proteomes" id="UP000316614">
    <property type="component" value="Chromosome"/>
</dbReference>
<protein>
    <submittedName>
        <fullName evidence="1">Uncharacterized protein</fullName>
    </submittedName>
</protein>
<sequence>MINYFYLGTTVFVLYFLSLTGYAQDAPSGEFLLQKVYNDKIPFPQETSTGGQYEVGGTFHVDGTPFLVSSEYGEGSVTINGEQFDHVLLNFDVVKDQLITYHPRNFQQIILDNRKVQAFQLKNGRRFIQLPDIPGYSWHFNGYYEVLWDDQVTIISKHYKEEEIKRDFGSSDKSFEFENHEDFFVKTADGYHRITRKKHIEESMGIPKKQVNKIIRKEGLRFKKQLRQALIALGNFYTSQSTNY</sequence>
<accession>A0A514CMA1</accession>
<evidence type="ECO:0000313" key="1">
    <source>
        <dbReference type="EMBL" id="QDH80920.1"/>
    </source>
</evidence>
<gene>
    <name evidence="1" type="ORF">FKX85_18470</name>
</gene>
<proteinExistence type="predicted"/>
<organism evidence="1 2">
    <name type="scientific">Echinicola soli</name>
    <dbReference type="NCBI Taxonomy" id="2591634"/>
    <lineage>
        <taxon>Bacteria</taxon>
        <taxon>Pseudomonadati</taxon>
        <taxon>Bacteroidota</taxon>
        <taxon>Cytophagia</taxon>
        <taxon>Cytophagales</taxon>
        <taxon>Cyclobacteriaceae</taxon>
        <taxon>Echinicola</taxon>
    </lineage>
</organism>
<name>A0A514CMA1_9BACT</name>
<dbReference type="EMBL" id="CP041253">
    <property type="protein sequence ID" value="QDH80920.1"/>
    <property type="molecule type" value="Genomic_DNA"/>
</dbReference>